<keyword evidence="2" id="KW-0547">Nucleotide-binding</keyword>
<keyword evidence="1" id="KW-0418">Kinase</keyword>
<evidence type="ECO:0000256" key="1">
    <source>
        <dbReference type="ARBA" id="ARBA00022527"/>
    </source>
</evidence>
<name>A0A5J5AGZ6_9ASTE</name>
<keyword evidence="1" id="KW-0723">Serine/threonine-protein kinase</keyword>
<dbReference type="PANTHER" id="PTHR47989">
    <property type="entry name" value="OS01G0750732 PROTEIN"/>
    <property type="match status" value="1"/>
</dbReference>
<organism evidence="4 5">
    <name type="scientific">Nyssa sinensis</name>
    <dbReference type="NCBI Taxonomy" id="561372"/>
    <lineage>
        <taxon>Eukaryota</taxon>
        <taxon>Viridiplantae</taxon>
        <taxon>Streptophyta</taxon>
        <taxon>Embryophyta</taxon>
        <taxon>Tracheophyta</taxon>
        <taxon>Spermatophyta</taxon>
        <taxon>Magnoliopsida</taxon>
        <taxon>eudicotyledons</taxon>
        <taxon>Gunneridae</taxon>
        <taxon>Pentapetalae</taxon>
        <taxon>asterids</taxon>
        <taxon>Cornales</taxon>
        <taxon>Nyssaceae</taxon>
        <taxon>Nyssa</taxon>
    </lineage>
</organism>
<dbReference type="Gene3D" id="1.10.510.10">
    <property type="entry name" value="Transferase(Phosphotransferase) domain 1"/>
    <property type="match status" value="1"/>
</dbReference>
<dbReference type="AlphaFoldDB" id="A0A5J5AGZ6"/>
<evidence type="ECO:0000313" key="5">
    <source>
        <dbReference type="Proteomes" id="UP000325577"/>
    </source>
</evidence>
<evidence type="ECO:0000313" key="4">
    <source>
        <dbReference type="EMBL" id="KAA8529122.1"/>
    </source>
</evidence>
<dbReference type="GO" id="GO:0005524">
    <property type="term" value="F:ATP binding"/>
    <property type="evidence" value="ECO:0007669"/>
    <property type="project" value="UniProtKB-KW"/>
</dbReference>
<sequence length="95" mass="10616">MAMGSFSMKNLIDEKSIGCVYQAQFDDVLDISGQHHPNVTELVGYGSEHGQHLVVYGLHKNGSQHDLQHLSDEDSKPLIWNTRVKIALRITRAST</sequence>
<keyword evidence="1" id="KW-0808">Transferase</keyword>
<proteinExistence type="predicted"/>
<reference evidence="4 5" key="1">
    <citation type="submission" date="2019-09" db="EMBL/GenBank/DDBJ databases">
        <title>A chromosome-level genome assembly of the Chinese tupelo Nyssa sinensis.</title>
        <authorList>
            <person name="Yang X."/>
            <person name="Kang M."/>
            <person name="Yang Y."/>
            <person name="Xiong H."/>
            <person name="Wang M."/>
            <person name="Zhang Z."/>
            <person name="Wang Z."/>
            <person name="Wu H."/>
            <person name="Ma T."/>
            <person name="Liu J."/>
            <person name="Xi Z."/>
        </authorList>
    </citation>
    <scope>NUCLEOTIDE SEQUENCE [LARGE SCALE GENOMIC DNA]</scope>
    <source>
        <strain evidence="4">J267</strain>
        <tissue evidence="4">Leaf</tissue>
    </source>
</reference>
<dbReference type="EMBL" id="CM018044">
    <property type="protein sequence ID" value="KAA8529122.1"/>
    <property type="molecule type" value="Genomic_DNA"/>
</dbReference>
<dbReference type="Proteomes" id="UP000325577">
    <property type="component" value="Linkage Group LG20"/>
</dbReference>
<dbReference type="GO" id="GO:0004674">
    <property type="term" value="F:protein serine/threonine kinase activity"/>
    <property type="evidence" value="ECO:0007669"/>
    <property type="project" value="UniProtKB-KW"/>
</dbReference>
<keyword evidence="3" id="KW-0067">ATP-binding</keyword>
<dbReference type="PANTHER" id="PTHR47989:SF45">
    <property type="entry name" value="OS01G0709500 PROTEIN"/>
    <property type="match status" value="1"/>
</dbReference>
<accession>A0A5J5AGZ6</accession>
<protein>
    <recommendedName>
        <fullName evidence="6">Serine-threonine/tyrosine-protein kinase catalytic domain-containing protein</fullName>
    </recommendedName>
</protein>
<dbReference type="SUPFAM" id="SSF56112">
    <property type="entry name" value="Protein kinase-like (PK-like)"/>
    <property type="match status" value="1"/>
</dbReference>
<dbReference type="InterPro" id="IPR011009">
    <property type="entry name" value="Kinase-like_dom_sf"/>
</dbReference>
<gene>
    <name evidence="4" type="ORF">F0562_034079</name>
</gene>
<dbReference type="OrthoDB" id="676979at2759"/>
<evidence type="ECO:0000256" key="2">
    <source>
        <dbReference type="ARBA" id="ARBA00022741"/>
    </source>
</evidence>
<evidence type="ECO:0008006" key="6">
    <source>
        <dbReference type="Google" id="ProtNLM"/>
    </source>
</evidence>
<evidence type="ECO:0000256" key="3">
    <source>
        <dbReference type="ARBA" id="ARBA00022840"/>
    </source>
</evidence>
<keyword evidence="5" id="KW-1185">Reference proteome</keyword>